<protein>
    <submittedName>
        <fullName evidence="7">Cupredoxin domain-containing protein</fullName>
    </submittedName>
</protein>
<dbReference type="Pfam" id="PF13473">
    <property type="entry name" value="Cupredoxin_1"/>
    <property type="match status" value="1"/>
</dbReference>
<evidence type="ECO:0000256" key="1">
    <source>
        <dbReference type="ARBA" id="ARBA00004196"/>
    </source>
</evidence>
<dbReference type="EMBL" id="JAGKSP010000005">
    <property type="protein sequence ID" value="MBP3963926.1"/>
    <property type="molecule type" value="Genomic_DNA"/>
</dbReference>
<dbReference type="PANTHER" id="PTHR42838">
    <property type="entry name" value="CYTOCHROME C OXIDASE SUBUNIT II"/>
    <property type="match status" value="1"/>
</dbReference>
<evidence type="ECO:0000313" key="7">
    <source>
        <dbReference type="EMBL" id="MBP3963926.1"/>
    </source>
</evidence>
<feature type="signal peptide" evidence="5">
    <location>
        <begin position="1"/>
        <end position="20"/>
    </location>
</feature>
<comment type="caution">
    <text evidence="7">The sequence shown here is derived from an EMBL/GenBank/DDBJ whole genome shotgun (WGS) entry which is preliminary data.</text>
</comment>
<dbReference type="InterPro" id="IPR051403">
    <property type="entry name" value="NosZ/Cyto_c_oxidase_sub2"/>
</dbReference>
<evidence type="ECO:0000259" key="6">
    <source>
        <dbReference type="Pfam" id="PF13473"/>
    </source>
</evidence>
<gene>
    <name evidence="7" type="ORF">I8J30_14510</name>
</gene>
<dbReference type="Gene3D" id="2.60.40.420">
    <property type="entry name" value="Cupredoxins - blue copper proteins"/>
    <property type="match status" value="1"/>
</dbReference>
<evidence type="ECO:0000256" key="4">
    <source>
        <dbReference type="SAM" id="MobiDB-lite"/>
    </source>
</evidence>
<sequence>MKLRLLIITAAVAMAAVGLAGCGGNDNNNTGNNTNTGANTGNNTGTNTGAGNSGGNTITVKASNFKFDQEEIHVKQGDKVKVTLQNEEGLHGFAIDDFDVDIKDNGGTAEFTADKAGEHVFHCSIMCGSGHAKMVGKLIVD</sequence>
<keyword evidence="3" id="KW-0186">Copper</keyword>
<proteinExistence type="predicted"/>
<evidence type="ECO:0000313" key="8">
    <source>
        <dbReference type="Proteomes" id="UP000673394"/>
    </source>
</evidence>
<dbReference type="SUPFAM" id="SSF49503">
    <property type="entry name" value="Cupredoxins"/>
    <property type="match status" value="1"/>
</dbReference>
<evidence type="ECO:0000256" key="2">
    <source>
        <dbReference type="ARBA" id="ARBA00022723"/>
    </source>
</evidence>
<reference evidence="7 8" key="1">
    <citation type="submission" date="2021-04" db="EMBL/GenBank/DDBJ databases">
        <title>Paenibacillus sp. DLE-14 whole genome sequence.</title>
        <authorList>
            <person name="Ham Y.J."/>
        </authorList>
    </citation>
    <scope>NUCLEOTIDE SEQUENCE [LARGE SCALE GENOMIC DNA]</scope>
    <source>
        <strain evidence="7 8">DLE-14</strain>
    </source>
</reference>
<keyword evidence="5" id="KW-0732">Signal</keyword>
<keyword evidence="2" id="KW-0479">Metal-binding</keyword>
<feature type="chain" id="PRO_5045913957" evidence="5">
    <location>
        <begin position="21"/>
        <end position="141"/>
    </location>
</feature>
<dbReference type="PROSITE" id="PS51257">
    <property type="entry name" value="PROKAR_LIPOPROTEIN"/>
    <property type="match status" value="1"/>
</dbReference>
<evidence type="ECO:0000256" key="3">
    <source>
        <dbReference type="ARBA" id="ARBA00023008"/>
    </source>
</evidence>
<feature type="compositionally biased region" description="Low complexity" evidence="4">
    <location>
        <begin position="33"/>
        <end position="50"/>
    </location>
</feature>
<feature type="domain" description="EfeO-type cupredoxin-like" evidence="6">
    <location>
        <begin position="52"/>
        <end position="140"/>
    </location>
</feature>
<dbReference type="RefSeq" id="WP_210658793.1">
    <property type="nucleotide sequence ID" value="NZ_JAGKSP010000005.1"/>
</dbReference>
<dbReference type="InterPro" id="IPR008972">
    <property type="entry name" value="Cupredoxin"/>
</dbReference>
<feature type="region of interest" description="Disordered" evidence="4">
    <location>
        <begin position="33"/>
        <end position="55"/>
    </location>
</feature>
<name>A0ABS5CD58_9BACL</name>
<evidence type="ECO:0000256" key="5">
    <source>
        <dbReference type="SAM" id="SignalP"/>
    </source>
</evidence>
<keyword evidence="8" id="KW-1185">Reference proteome</keyword>
<comment type="subcellular location">
    <subcellularLocation>
        <location evidence="1">Cell envelope</location>
    </subcellularLocation>
</comment>
<organism evidence="7 8">
    <name type="scientific">Paenibacillus lignilyticus</name>
    <dbReference type="NCBI Taxonomy" id="1172615"/>
    <lineage>
        <taxon>Bacteria</taxon>
        <taxon>Bacillati</taxon>
        <taxon>Bacillota</taxon>
        <taxon>Bacilli</taxon>
        <taxon>Bacillales</taxon>
        <taxon>Paenibacillaceae</taxon>
        <taxon>Paenibacillus</taxon>
    </lineage>
</organism>
<dbReference type="Proteomes" id="UP000673394">
    <property type="component" value="Unassembled WGS sequence"/>
</dbReference>
<accession>A0ABS5CD58</accession>
<dbReference type="PANTHER" id="PTHR42838:SF2">
    <property type="entry name" value="NITROUS-OXIDE REDUCTASE"/>
    <property type="match status" value="1"/>
</dbReference>
<dbReference type="InterPro" id="IPR028096">
    <property type="entry name" value="EfeO_Cupredoxin"/>
</dbReference>